<accession>A0A8H5FNC9</accession>
<dbReference type="OrthoDB" id="3003645at2759"/>
<feature type="region of interest" description="Disordered" evidence="1">
    <location>
        <begin position="16"/>
        <end position="63"/>
    </location>
</feature>
<evidence type="ECO:0000313" key="3">
    <source>
        <dbReference type="Proteomes" id="UP000559256"/>
    </source>
</evidence>
<feature type="region of interest" description="Disordered" evidence="1">
    <location>
        <begin position="158"/>
        <end position="243"/>
    </location>
</feature>
<organism evidence="2 3">
    <name type="scientific">Tetrapyrgos nigripes</name>
    <dbReference type="NCBI Taxonomy" id="182062"/>
    <lineage>
        <taxon>Eukaryota</taxon>
        <taxon>Fungi</taxon>
        <taxon>Dikarya</taxon>
        <taxon>Basidiomycota</taxon>
        <taxon>Agaricomycotina</taxon>
        <taxon>Agaricomycetes</taxon>
        <taxon>Agaricomycetidae</taxon>
        <taxon>Agaricales</taxon>
        <taxon>Marasmiineae</taxon>
        <taxon>Marasmiaceae</taxon>
        <taxon>Tetrapyrgos</taxon>
    </lineage>
</organism>
<protein>
    <submittedName>
        <fullName evidence="2">Uncharacterized protein</fullName>
    </submittedName>
</protein>
<reference evidence="2 3" key="1">
    <citation type="journal article" date="2020" name="ISME J.">
        <title>Uncovering the hidden diversity of litter-decomposition mechanisms in mushroom-forming fungi.</title>
        <authorList>
            <person name="Floudas D."/>
            <person name="Bentzer J."/>
            <person name="Ahren D."/>
            <person name="Johansson T."/>
            <person name="Persson P."/>
            <person name="Tunlid A."/>
        </authorList>
    </citation>
    <scope>NUCLEOTIDE SEQUENCE [LARGE SCALE GENOMIC DNA]</scope>
    <source>
        <strain evidence="2 3">CBS 291.85</strain>
    </source>
</reference>
<evidence type="ECO:0000256" key="1">
    <source>
        <dbReference type="SAM" id="MobiDB-lite"/>
    </source>
</evidence>
<feature type="compositionally biased region" description="Low complexity" evidence="1">
    <location>
        <begin position="106"/>
        <end position="142"/>
    </location>
</feature>
<feature type="compositionally biased region" description="Low complexity" evidence="1">
    <location>
        <begin position="30"/>
        <end position="49"/>
    </location>
</feature>
<comment type="caution">
    <text evidence="2">The sequence shown here is derived from an EMBL/GenBank/DDBJ whole genome shotgun (WGS) entry which is preliminary data.</text>
</comment>
<feature type="region of interest" description="Disordered" evidence="1">
    <location>
        <begin position="99"/>
        <end position="142"/>
    </location>
</feature>
<feature type="compositionally biased region" description="Pro residues" evidence="1">
    <location>
        <begin position="233"/>
        <end position="243"/>
    </location>
</feature>
<dbReference type="Proteomes" id="UP000559256">
    <property type="component" value="Unassembled WGS sequence"/>
</dbReference>
<evidence type="ECO:0000313" key="2">
    <source>
        <dbReference type="EMBL" id="KAF5343555.1"/>
    </source>
</evidence>
<keyword evidence="3" id="KW-1185">Reference proteome</keyword>
<proteinExistence type="predicted"/>
<feature type="compositionally biased region" description="Basic residues" evidence="1">
    <location>
        <begin position="174"/>
        <end position="188"/>
    </location>
</feature>
<feature type="compositionally biased region" description="Basic and acidic residues" evidence="1">
    <location>
        <begin position="209"/>
        <end position="224"/>
    </location>
</feature>
<sequence>MYSLIHRLLYLIGHDSMSDEEETEQPTPVPTGEESSNAQPAEAVAAADQEQLEKERGAANVMNKPASIALPTMPLTTDIQFHSPSSGIIGTPFQVNDAPYEYPFPSQSTANTRSPSSSTSSESIPTLGTTSSSTSPILPSSSTYLPPATSFSLSYTHPKLRQMSPPPIPPTLVKKSHRWSMRMLRRRNSQSTTSTTSDRSTNTTTPDVDEGRRYLVDVSRHVPIDPEQVPPTSSDPPGPTTTE</sequence>
<feature type="compositionally biased region" description="Low complexity" evidence="1">
    <location>
        <begin position="189"/>
        <end position="205"/>
    </location>
</feature>
<dbReference type="AlphaFoldDB" id="A0A8H5FNC9"/>
<gene>
    <name evidence="2" type="ORF">D9758_012957</name>
</gene>
<name>A0A8H5FNC9_9AGAR</name>
<dbReference type="EMBL" id="JAACJM010000138">
    <property type="protein sequence ID" value="KAF5343555.1"/>
    <property type="molecule type" value="Genomic_DNA"/>
</dbReference>